<dbReference type="Proteomes" id="UP001320609">
    <property type="component" value="Unassembled WGS sequence"/>
</dbReference>
<comment type="caution">
    <text evidence="1">The sequence shown here is derived from an EMBL/GenBank/DDBJ whole genome shotgun (WGS) entry which is preliminary data.</text>
</comment>
<reference evidence="1 2" key="1">
    <citation type="submission" date="2022-03" db="EMBL/GenBank/DDBJ databases">
        <title>Genomic signatures underlying metal tolerance in selected Arctic bacterial isolates.</title>
        <authorList>
            <person name="Thomas F.A."/>
            <person name="Venkatachalam S."/>
            <person name="Krishnan K.P."/>
        </authorList>
    </citation>
    <scope>NUCLEOTIDE SEQUENCE [LARGE SCALE GENOMIC DNA]</scope>
    <source>
        <strain evidence="1 2">HM116</strain>
    </source>
</reference>
<dbReference type="InterPro" id="IPR010710">
    <property type="entry name" value="DUF1289"/>
</dbReference>
<dbReference type="EMBL" id="JAKVTW010000003">
    <property type="protein sequence ID" value="MCH4811106.1"/>
    <property type="molecule type" value="Genomic_DNA"/>
</dbReference>
<name>A0ABS9S4R4_9GAMM</name>
<evidence type="ECO:0000313" key="2">
    <source>
        <dbReference type="Proteomes" id="UP001320609"/>
    </source>
</evidence>
<proteinExistence type="predicted"/>
<dbReference type="Pfam" id="PF06945">
    <property type="entry name" value="DUF1289"/>
    <property type="match status" value="1"/>
</dbReference>
<organism evidence="1 2">
    <name type="scientific">Vreelandella neptunia</name>
    <dbReference type="NCBI Taxonomy" id="115551"/>
    <lineage>
        <taxon>Bacteria</taxon>
        <taxon>Pseudomonadati</taxon>
        <taxon>Pseudomonadota</taxon>
        <taxon>Gammaproteobacteria</taxon>
        <taxon>Oceanospirillales</taxon>
        <taxon>Halomonadaceae</taxon>
        <taxon>Vreelandella</taxon>
    </lineage>
</organism>
<evidence type="ECO:0000313" key="1">
    <source>
        <dbReference type="EMBL" id="MCH4811106.1"/>
    </source>
</evidence>
<dbReference type="PANTHER" id="PTHR35175:SF2">
    <property type="entry name" value="DUF1289 DOMAIN-CONTAINING PROTEIN"/>
    <property type="match status" value="1"/>
</dbReference>
<sequence>MTISSTSCTARPVSPCVQICQIEPSTSVCEGCGRTLDEIACWGSMTEAEKAPVWERLESEGYVSDDGFSDDNAAD</sequence>
<accession>A0ABS9S4R4</accession>
<gene>
    <name evidence="1" type="ORF">MLE19_07160</name>
</gene>
<dbReference type="RefSeq" id="WP_240717469.1">
    <property type="nucleotide sequence ID" value="NZ_JAKVTW010000003.1"/>
</dbReference>
<protein>
    <submittedName>
        <fullName evidence="1">DUF1289 domain-containing protein</fullName>
    </submittedName>
</protein>
<dbReference type="PANTHER" id="PTHR35175">
    <property type="entry name" value="DUF1289 DOMAIN-CONTAINING PROTEIN"/>
    <property type="match status" value="1"/>
</dbReference>
<keyword evidence="2" id="KW-1185">Reference proteome</keyword>